<feature type="region of interest" description="Disordered" evidence="1">
    <location>
        <begin position="52"/>
        <end position="71"/>
    </location>
</feature>
<evidence type="ECO:0000256" key="1">
    <source>
        <dbReference type="SAM" id="MobiDB-lite"/>
    </source>
</evidence>
<dbReference type="Proteomes" id="UP000627369">
    <property type="component" value="Unassembled WGS sequence"/>
</dbReference>
<keyword evidence="3" id="KW-1185">Reference proteome</keyword>
<gene>
    <name evidence="2" type="ORF">GCM10017772_34170</name>
</gene>
<dbReference type="EMBL" id="BNAS01000005">
    <property type="protein sequence ID" value="GHH76184.1"/>
    <property type="molecule type" value="Genomic_DNA"/>
</dbReference>
<feature type="compositionally biased region" description="Polar residues" evidence="1">
    <location>
        <begin position="58"/>
        <end position="67"/>
    </location>
</feature>
<accession>A0A919G223</accession>
<sequence length="177" mass="19069">MIGLFTGTVEVPVLSGSPTSTDLQEQVADLTASKRSLEAQNEALVEKIDELSAKQAESETSAGSDSTAAPDGEITINNYTCIDLDSEEADWGAIDYGDGGDLCYSDYLRGDRLSVLDDEPTYDICSSQTQFDESIREVATLLDRYVCVTSDADRLVSVHVTAASSRAMSFEITKLES</sequence>
<reference evidence="2" key="2">
    <citation type="submission" date="2020-09" db="EMBL/GenBank/DDBJ databases">
        <authorList>
            <person name="Sun Q."/>
            <person name="Zhou Y."/>
        </authorList>
    </citation>
    <scope>NUCLEOTIDE SEQUENCE</scope>
    <source>
        <strain evidence="2">CGMCC 4.7398</strain>
    </source>
</reference>
<evidence type="ECO:0000313" key="2">
    <source>
        <dbReference type="EMBL" id="GHH76184.1"/>
    </source>
</evidence>
<protein>
    <submittedName>
        <fullName evidence="2">Uncharacterized protein</fullName>
    </submittedName>
</protein>
<comment type="caution">
    <text evidence="2">The sequence shown here is derived from an EMBL/GenBank/DDBJ whole genome shotgun (WGS) entry which is preliminary data.</text>
</comment>
<evidence type="ECO:0000313" key="3">
    <source>
        <dbReference type="Proteomes" id="UP000627369"/>
    </source>
</evidence>
<proteinExistence type="predicted"/>
<reference evidence="2" key="1">
    <citation type="journal article" date="2014" name="Int. J. Syst. Evol. Microbiol.">
        <title>Complete genome sequence of Corynebacterium casei LMG S-19264T (=DSM 44701T), isolated from a smear-ripened cheese.</title>
        <authorList>
            <consortium name="US DOE Joint Genome Institute (JGI-PGF)"/>
            <person name="Walter F."/>
            <person name="Albersmeier A."/>
            <person name="Kalinowski J."/>
            <person name="Ruckert C."/>
        </authorList>
    </citation>
    <scope>NUCLEOTIDE SEQUENCE</scope>
    <source>
        <strain evidence="2">CGMCC 4.7398</strain>
    </source>
</reference>
<dbReference type="AlphaFoldDB" id="A0A919G223"/>
<name>A0A919G223_9MICO</name>
<organism evidence="2 3">
    <name type="scientific">Promicromonospora soli</name>
    <dbReference type="NCBI Taxonomy" id="2035533"/>
    <lineage>
        <taxon>Bacteria</taxon>
        <taxon>Bacillati</taxon>
        <taxon>Actinomycetota</taxon>
        <taxon>Actinomycetes</taxon>
        <taxon>Micrococcales</taxon>
        <taxon>Promicromonosporaceae</taxon>
        <taxon>Promicromonospora</taxon>
    </lineage>
</organism>